<evidence type="ECO:0000313" key="3">
    <source>
        <dbReference type="Proteomes" id="UP000298663"/>
    </source>
</evidence>
<protein>
    <submittedName>
        <fullName evidence="2">Uncharacterized protein</fullName>
    </submittedName>
</protein>
<accession>A0A4U5NC85</accession>
<reference evidence="2 3" key="1">
    <citation type="journal article" date="2015" name="Genome Biol.">
        <title>Comparative genomics of Steinernema reveals deeply conserved gene regulatory networks.</title>
        <authorList>
            <person name="Dillman A.R."/>
            <person name="Macchietto M."/>
            <person name="Porter C.F."/>
            <person name="Rogers A."/>
            <person name="Williams B."/>
            <person name="Antoshechkin I."/>
            <person name="Lee M.M."/>
            <person name="Goodwin Z."/>
            <person name="Lu X."/>
            <person name="Lewis E.E."/>
            <person name="Goodrich-Blair H."/>
            <person name="Stock S.P."/>
            <person name="Adams B.J."/>
            <person name="Sternberg P.W."/>
            <person name="Mortazavi A."/>
        </authorList>
    </citation>
    <scope>NUCLEOTIDE SEQUENCE [LARGE SCALE GENOMIC DNA]</scope>
    <source>
        <strain evidence="2 3">ALL</strain>
    </source>
</reference>
<reference evidence="2 3" key="2">
    <citation type="journal article" date="2019" name="G3 (Bethesda)">
        <title>Hybrid Assembly of the Genome of the Entomopathogenic Nematode Steinernema carpocapsae Identifies the X-Chromosome.</title>
        <authorList>
            <person name="Serra L."/>
            <person name="Macchietto M."/>
            <person name="Macias-Munoz A."/>
            <person name="McGill C.J."/>
            <person name="Rodriguez I.M."/>
            <person name="Rodriguez B."/>
            <person name="Murad R."/>
            <person name="Mortazavi A."/>
        </authorList>
    </citation>
    <scope>NUCLEOTIDE SEQUENCE [LARGE SCALE GENOMIC DNA]</scope>
    <source>
        <strain evidence="2 3">ALL</strain>
    </source>
</reference>
<sequence>MRQSRCPPATLDTIVEISAASCSDEVTIASPTTALIDEFEIGADEVVVDRKLVFLVIGTLVLAGTTSIWIYWNGLDDGSVVTLALLVISGWMLAATCIIGSRNLLNKRKEAYLKGEASQFSEYVKRVTNPEAMRESTVIGTGKPLFSLWSHPRKGVFV</sequence>
<keyword evidence="1" id="KW-0472">Membrane</keyword>
<organism evidence="2 3">
    <name type="scientific">Steinernema carpocapsae</name>
    <name type="common">Entomopathogenic nematode</name>
    <dbReference type="NCBI Taxonomy" id="34508"/>
    <lineage>
        <taxon>Eukaryota</taxon>
        <taxon>Metazoa</taxon>
        <taxon>Ecdysozoa</taxon>
        <taxon>Nematoda</taxon>
        <taxon>Chromadorea</taxon>
        <taxon>Rhabditida</taxon>
        <taxon>Tylenchina</taxon>
        <taxon>Panagrolaimomorpha</taxon>
        <taxon>Strongyloidoidea</taxon>
        <taxon>Steinernematidae</taxon>
        <taxon>Steinernema</taxon>
    </lineage>
</organism>
<name>A0A4U5NC85_STECR</name>
<gene>
    <name evidence="2" type="ORF">L596_014272</name>
</gene>
<keyword evidence="1" id="KW-1133">Transmembrane helix</keyword>
<dbReference type="OrthoDB" id="10361680at2759"/>
<comment type="caution">
    <text evidence="2">The sequence shown here is derived from an EMBL/GenBank/DDBJ whole genome shotgun (WGS) entry which is preliminary data.</text>
</comment>
<dbReference type="Proteomes" id="UP000298663">
    <property type="component" value="Unassembled WGS sequence"/>
</dbReference>
<dbReference type="EMBL" id="AZBU02000004">
    <property type="protein sequence ID" value="TKR80152.1"/>
    <property type="molecule type" value="Genomic_DNA"/>
</dbReference>
<keyword evidence="3" id="KW-1185">Reference proteome</keyword>
<keyword evidence="1" id="KW-0812">Transmembrane</keyword>
<evidence type="ECO:0000256" key="1">
    <source>
        <dbReference type="SAM" id="Phobius"/>
    </source>
</evidence>
<dbReference type="AlphaFoldDB" id="A0A4U5NC85"/>
<feature type="transmembrane region" description="Helical" evidence="1">
    <location>
        <begin position="78"/>
        <end position="99"/>
    </location>
</feature>
<evidence type="ECO:0000313" key="2">
    <source>
        <dbReference type="EMBL" id="TKR80152.1"/>
    </source>
</evidence>
<proteinExistence type="predicted"/>
<feature type="transmembrane region" description="Helical" evidence="1">
    <location>
        <begin position="52"/>
        <end position="72"/>
    </location>
</feature>